<dbReference type="CDD" id="cd06222">
    <property type="entry name" value="RNase_H_like"/>
    <property type="match status" value="1"/>
</dbReference>
<dbReference type="InterPro" id="IPR012337">
    <property type="entry name" value="RNaseH-like_sf"/>
</dbReference>
<proteinExistence type="predicted"/>
<dbReference type="Gene3D" id="3.60.10.10">
    <property type="entry name" value="Endonuclease/exonuclease/phosphatase"/>
    <property type="match status" value="1"/>
</dbReference>
<organism evidence="2">
    <name type="scientific">Fagus sylvatica</name>
    <name type="common">Beechnut</name>
    <dbReference type="NCBI Taxonomy" id="28930"/>
    <lineage>
        <taxon>Eukaryota</taxon>
        <taxon>Viridiplantae</taxon>
        <taxon>Streptophyta</taxon>
        <taxon>Embryophyta</taxon>
        <taxon>Tracheophyta</taxon>
        <taxon>Spermatophyta</taxon>
        <taxon>Magnoliopsida</taxon>
        <taxon>eudicotyledons</taxon>
        <taxon>Gunneridae</taxon>
        <taxon>Pentapetalae</taxon>
        <taxon>rosids</taxon>
        <taxon>fabids</taxon>
        <taxon>Fagales</taxon>
        <taxon>Fagaceae</taxon>
        <taxon>Fagus</taxon>
    </lineage>
</organism>
<dbReference type="InterPro" id="IPR044730">
    <property type="entry name" value="RNase_H-like_dom_plant"/>
</dbReference>
<dbReference type="InterPro" id="IPR002156">
    <property type="entry name" value="RNaseH_domain"/>
</dbReference>
<dbReference type="PANTHER" id="PTHR35218">
    <property type="entry name" value="RNASE H DOMAIN-CONTAINING PROTEIN"/>
    <property type="match status" value="1"/>
</dbReference>
<accession>A0A2N9FCY8</accession>
<sequence>MDFETNISSPISEHKLPPLTIRTKVTQNLNIPENSAHHQQKSTPWLLQLGILTISQGTAPTSNLYPPPPTQEFQAPPPLPLIPYTRSDTTPFQNSWALLMRGRMRPIGDALDLRTVINERLPSPTASPGTEKSFESNDVEVFETLTLIIALESTLLFLPFLARLLTVIVIEVHQKVLSFTLFIDLIPDGSNLGDSYRVVVNPQTRAALETFCDYHRRDAVWRRKGGRTTLAPIHNSLSMKILLWNCRGVGNLNFRRNFSAFMRYHHLAIVVLMETHIFGQRAVSVSSALGFDRVVCSDTVGYSGGIWLLWDSAQVQLDVLSMNPQVIHASVQVSSSNAFWLFSAVYASPSFDSWLELWDHLAAFADTHSLPWLYTTETVRSLRTPHHHINCTKLTNEEKLLLNLPISRVDIERAFKSFKPLKAPRLDGLHPGNWTGVKPSRDSFFFMHLFFADDLILFAKATKKNCLAINRVLKEFCEASGQKVSLAKSKIFLPKYLDKSRFGFLESELGLKISNSFGKYLGVPILADGRDKRAFDFILKKIRDKLGNWDLQHLSFQLPHNISSLILTSPRPIVPNKEDVSVGSHLTMATLTPRQHTAWLLILLPQNFLLVAGSGFGNSTPFLGDIFFVRIWFNMGSVLPQDFFLVSNVKAWIKTWSTSTLDTSFHPSIRWKDVFPLLCWSIWSARNKVAMEGALLIPSKVLKRAKSLAIDFFFSLPTKGDKLAKSDTLIGWQHSPHDFVKLNTDGSVLGNPGLASPGGILRDSNGNWLRGFSHKLGITNSLVAELWGVKDGLLLARDLNIRKLIIESDAKSIMDILKTENLGNNAFHPYSALINDCKYLILSFKEAFVQHAHCESNFCADILAKEGHNLLTPFSLYIFSPTFVVS</sequence>
<dbReference type="GO" id="GO:0004523">
    <property type="term" value="F:RNA-DNA hybrid ribonuclease activity"/>
    <property type="evidence" value="ECO:0007669"/>
    <property type="project" value="InterPro"/>
</dbReference>
<gene>
    <name evidence="2" type="ORF">FSB_LOCUS16638</name>
</gene>
<feature type="domain" description="RNase H type-1" evidence="1">
    <location>
        <begin position="743"/>
        <end position="866"/>
    </location>
</feature>
<dbReference type="EMBL" id="OIVN01001016">
    <property type="protein sequence ID" value="SPC88756.1"/>
    <property type="molecule type" value="Genomic_DNA"/>
</dbReference>
<dbReference type="AlphaFoldDB" id="A0A2N9FCY8"/>
<dbReference type="SUPFAM" id="SSF56219">
    <property type="entry name" value="DNase I-like"/>
    <property type="match status" value="1"/>
</dbReference>
<dbReference type="SUPFAM" id="SSF53098">
    <property type="entry name" value="Ribonuclease H-like"/>
    <property type="match status" value="1"/>
</dbReference>
<dbReference type="PANTHER" id="PTHR35218:SF9">
    <property type="entry name" value="ENDONUCLEASE_EXONUCLEASE_PHOSPHATASE DOMAIN-CONTAINING PROTEIN"/>
    <property type="match status" value="1"/>
</dbReference>
<dbReference type="Gene3D" id="3.30.420.10">
    <property type="entry name" value="Ribonuclease H-like superfamily/Ribonuclease H"/>
    <property type="match status" value="1"/>
</dbReference>
<dbReference type="GO" id="GO:0003676">
    <property type="term" value="F:nucleic acid binding"/>
    <property type="evidence" value="ECO:0007669"/>
    <property type="project" value="InterPro"/>
</dbReference>
<protein>
    <recommendedName>
        <fullName evidence="1">RNase H type-1 domain-containing protein</fullName>
    </recommendedName>
</protein>
<evidence type="ECO:0000313" key="2">
    <source>
        <dbReference type="EMBL" id="SPC88756.1"/>
    </source>
</evidence>
<dbReference type="Pfam" id="PF13456">
    <property type="entry name" value="RVT_3"/>
    <property type="match status" value="1"/>
</dbReference>
<dbReference type="InterPro" id="IPR036397">
    <property type="entry name" value="RNaseH_sf"/>
</dbReference>
<dbReference type="InterPro" id="IPR036691">
    <property type="entry name" value="Endo/exonu/phosph_ase_sf"/>
</dbReference>
<evidence type="ECO:0000259" key="1">
    <source>
        <dbReference type="Pfam" id="PF13456"/>
    </source>
</evidence>
<name>A0A2N9FCY8_FAGSY</name>
<reference evidence="2" key="1">
    <citation type="submission" date="2018-02" db="EMBL/GenBank/DDBJ databases">
        <authorList>
            <person name="Cohen D.B."/>
            <person name="Kent A.D."/>
        </authorList>
    </citation>
    <scope>NUCLEOTIDE SEQUENCE</scope>
</reference>